<dbReference type="Pfam" id="PF14543">
    <property type="entry name" value="TAXi_N"/>
    <property type="match status" value="1"/>
</dbReference>
<keyword evidence="7" id="KW-0325">Glycoprotein</keyword>
<dbReference type="InterPro" id="IPR034161">
    <property type="entry name" value="Pepsin-like_plant"/>
</dbReference>
<evidence type="ECO:0000256" key="9">
    <source>
        <dbReference type="RuleBase" id="RU000454"/>
    </source>
</evidence>
<dbReference type="GO" id="GO:0004190">
    <property type="term" value="F:aspartic-type endopeptidase activity"/>
    <property type="evidence" value="ECO:0007669"/>
    <property type="project" value="UniProtKB-KW"/>
</dbReference>
<evidence type="ECO:0000256" key="6">
    <source>
        <dbReference type="ARBA" id="ARBA00022801"/>
    </source>
</evidence>
<proteinExistence type="inferred from homology"/>
<feature type="active site" evidence="8">
    <location>
        <position position="211"/>
    </location>
</feature>
<keyword evidence="5 9" id="KW-0064">Aspartyl protease</keyword>
<dbReference type="AlphaFoldDB" id="A0AAV0LF67"/>
<dbReference type="InterPro" id="IPR032799">
    <property type="entry name" value="TAXi_C"/>
</dbReference>
<feature type="active site" evidence="8">
    <location>
        <position position="45"/>
    </location>
</feature>
<reference evidence="11" key="1">
    <citation type="submission" date="2022-08" db="EMBL/GenBank/DDBJ databases">
        <authorList>
            <person name="Gutierrez-Valencia J."/>
        </authorList>
    </citation>
    <scope>NUCLEOTIDE SEQUENCE</scope>
</reference>
<dbReference type="Proteomes" id="UP001154282">
    <property type="component" value="Unassembled WGS sequence"/>
</dbReference>
<evidence type="ECO:0000256" key="2">
    <source>
        <dbReference type="ARBA" id="ARBA00007447"/>
    </source>
</evidence>
<dbReference type="PANTHER" id="PTHR47967:SF66">
    <property type="entry name" value="ASPARTIC PROTEINASE CDR1-RELATED"/>
    <property type="match status" value="1"/>
</dbReference>
<dbReference type="Gene3D" id="2.40.70.10">
    <property type="entry name" value="Acid Proteases"/>
    <property type="match status" value="2"/>
</dbReference>
<evidence type="ECO:0000256" key="4">
    <source>
        <dbReference type="ARBA" id="ARBA00022670"/>
    </source>
</evidence>
<dbReference type="InterPro" id="IPR021109">
    <property type="entry name" value="Peptidase_aspartic_dom_sf"/>
</dbReference>
<evidence type="ECO:0000256" key="7">
    <source>
        <dbReference type="ARBA" id="ARBA00023180"/>
    </source>
</evidence>
<dbReference type="SUPFAM" id="SSF50630">
    <property type="entry name" value="Acid proteases"/>
    <property type="match status" value="1"/>
</dbReference>
<comment type="similarity">
    <text evidence="2 9">Belongs to the peptidase A1 family.</text>
</comment>
<keyword evidence="3" id="KW-0964">Secreted</keyword>
<dbReference type="Pfam" id="PF14541">
    <property type="entry name" value="TAXi_C"/>
    <property type="match status" value="1"/>
</dbReference>
<dbReference type="InterPro" id="IPR001969">
    <property type="entry name" value="Aspartic_peptidase_AS"/>
</dbReference>
<dbReference type="InterPro" id="IPR051708">
    <property type="entry name" value="Plant_Aspart_Prot_A1"/>
</dbReference>
<evidence type="ECO:0000313" key="12">
    <source>
        <dbReference type="Proteomes" id="UP001154282"/>
    </source>
</evidence>
<keyword evidence="4 9" id="KW-0645">Protease</keyword>
<dbReference type="InterPro" id="IPR032861">
    <property type="entry name" value="TAXi_N"/>
</dbReference>
<dbReference type="EMBL" id="CAMGYJ010000006">
    <property type="protein sequence ID" value="CAI0432835.1"/>
    <property type="molecule type" value="Genomic_DNA"/>
</dbReference>
<organism evidence="11 12">
    <name type="scientific">Linum tenue</name>
    <dbReference type="NCBI Taxonomy" id="586396"/>
    <lineage>
        <taxon>Eukaryota</taxon>
        <taxon>Viridiplantae</taxon>
        <taxon>Streptophyta</taxon>
        <taxon>Embryophyta</taxon>
        <taxon>Tracheophyta</taxon>
        <taxon>Spermatophyta</taxon>
        <taxon>Magnoliopsida</taxon>
        <taxon>eudicotyledons</taxon>
        <taxon>Gunneridae</taxon>
        <taxon>Pentapetalae</taxon>
        <taxon>rosids</taxon>
        <taxon>fabids</taxon>
        <taxon>Malpighiales</taxon>
        <taxon>Linaceae</taxon>
        <taxon>Linum</taxon>
    </lineage>
</organism>
<comment type="caution">
    <text evidence="11">The sequence shown here is derived from an EMBL/GenBank/DDBJ whole genome shotgun (WGS) entry which is preliminary data.</text>
</comment>
<gene>
    <name evidence="11" type="ORF">LITE_LOCUS23620</name>
</gene>
<dbReference type="GO" id="GO:0005576">
    <property type="term" value="C:extracellular region"/>
    <property type="evidence" value="ECO:0007669"/>
    <property type="project" value="UniProtKB-SubCell"/>
</dbReference>
<dbReference type="FunFam" id="2.40.70.10:FF:000050">
    <property type="entry name" value="Aspartic proteinase CDR1"/>
    <property type="match status" value="1"/>
</dbReference>
<feature type="domain" description="Peptidase A1" evidence="10">
    <location>
        <begin position="27"/>
        <end position="328"/>
    </location>
</feature>
<evidence type="ECO:0000313" key="11">
    <source>
        <dbReference type="EMBL" id="CAI0432835.1"/>
    </source>
</evidence>
<evidence type="ECO:0000256" key="3">
    <source>
        <dbReference type="ARBA" id="ARBA00022525"/>
    </source>
</evidence>
<dbReference type="PROSITE" id="PS51767">
    <property type="entry name" value="PEPTIDASE_A1"/>
    <property type="match status" value="1"/>
</dbReference>
<dbReference type="InterPro" id="IPR033121">
    <property type="entry name" value="PEPTIDASE_A1"/>
</dbReference>
<dbReference type="PANTHER" id="PTHR47967">
    <property type="entry name" value="OS07G0603500 PROTEIN-RELATED"/>
    <property type="match status" value="1"/>
</dbReference>
<dbReference type="PROSITE" id="PS00141">
    <property type="entry name" value="ASP_PROTEASE"/>
    <property type="match status" value="1"/>
</dbReference>
<name>A0AAV0LF67_9ROSI</name>
<keyword evidence="6 9" id="KW-0378">Hydrolase</keyword>
<dbReference type="PRINTS" id="PR00792">
    <property type="entry name" value="PEPSIN"/>
</dbReference>
<protein>
    <recommendedName>
        <fullName evidence="10">Peptidase A1 domain-containing protein</fullName>
    </recommendedName>
</protein>
<dbReference type="GO" id="GO:0006508">
    <property type="term" value="P:proteolysis"/>
    <property type="evidence" value="ECO:0007669"/>
    <property type="project" value="UniProtKB-KW"/>
</dbReference>
<dbReference type="CDD" id="cd05476">
    <property type="entry name" value="pepsin_A_like_plant"/>
    <property type="match status" value="1"/>
</dbReference>
<keyword evidence="12" id="KW-1185">Reference proteome</keyword>
<evidence type="ECO:0000259" key="10">
    <source>
        <dbReference type="PROSITE" id="PS51767"/>
    </source>
</evidence>
<evidence type="ECO:0000256" key="5">
    <source>
        <dbReference type="ARBA" id="ARBA00022750"/>
    </source>
</evidence>
<comment type="subcellular location">
    <subcellularLocation>
        <location evidence="1">Secreted</location>
    </subcellularLocation>
</comment>
<accession>A0AAV0LF67</accession>
<evidence type="ECO:0000256" key="1">
    <source>
        <dbReference type="ARBA" id="ARBA00004613"/>
    </source>
</evidence>
<sequence>MLHLNSSRSISNPSDPDAQLTANNGEYLVNISLGTPPFPIVAIADTGSDIIWTQCRNLAGPKRLFDPKSSSSYRTVSCSSNACNSLQSEGSSCSSDGSVCEYQVSYGDQSHTQGDVAAETLTLESKTGNPVALPKTVIGCGHDNAGTFSPKGSGIVGLGGGPGNGVLSTPLISDPSQPTFYFLQLEAVSVGSKKIAFQGSSIGGSGNIIIDSGTTLTLVPTDFFSQLSDAVETQVTGGTKTSDPEGFFSLCYVPDSSLKLPPVTAHFKGADVVLTSDNIFIQVNDKVVNDKVVCLAFYANDQLSIYGNVAQQNFLIGYDLPKQTLSFKPTDCTNT</sequence>
<evidence type="ECO:0000256" key="8">
    <source>
        <dbReference type="PIRSR" id="PIRSR601461-1"/>
    </source>
</evidence>
<dbReference type="InterPro" id="IPR001461">
    <property type="entry name" value="Aspartic_peptidase_A1"/>
</dbReference>